<reference evidence="9" key="1">
    <citation type="submission" date="2015-10" db="EMBL/GenBank/DDBJ databases">
        <title>Genome of Paenibacillus bovis sp. nov.</title>
        <authorList>
            <person name="Wu Z."/>
            <person name="Gao C."/>
            <person name="Liu Z."/>
            <person name="Zheng H."/>
        </authorList>
    </citation>
    <scope>NUCLEOTIDE SEQUENCE [LARGE SCALE GENOMIC DNA]</scope>
    <source>
        <strain evidence="9">BD3526</strain>
    </source>
</reference>
<feature type="transmembrane region" description="Helical" evidence="6">
    <location>
        <begin position="345"/>
        <end position="363"/>
    </location>
</feature>
<reference evidence="8 9" key="2">
    <citation type="journal article" date="2016" name="Int. J. Syst. Evol. Microbiol.">
        <title>Paenibacillus bovis sp. nov., isolated from raw yak (Bos grunniens) milk.</title>
        <authorList>
            <person name="Gao C."/>
            <person name="Han J."/>
            <person name="Liu Z."/>
            <person name="Xu X."/>
            <person name="Hang F."/>
            <person name="Wu Z."/>
        </authorList>
    </citation>
    <scope>NUCLEOTIDE SEQUENCE [LARGE SCALE GENOMIC DNA]</scope>
    <source>
        <strain evidence="8 9">BD3526</strain>
    </source>
</reference>
<evidence type="ECO:0000256" key="6">
    <source>
        <dbReference type="SAM" id="Phobius"/>
    </source>
</evidence>
<dbReference type="KEGG" id="pbv:AR543_13855"/>
<keyword evidence="2" id="KW-0813">Transport</keyword>
<proteinExistence type="predicted"/>
<feature type="transmembrane region" description="Helical" evidence="6">
    <location>
        <begin position="141"/>
        <end position="159"/>
    </location>
</feature>
<dbReference type="GO" id="GO:0005886">
    <property type="term" value="C:plasma membrane"/>
    <property type="evidence" value="ECO:0007669"/>
    <property type="project" value="UniProtKB-SubCell"/>
</dbReference>
<accession>A0A172ZMD7</accession>
<keyword evidence="9" id="KW-1185">Reference proteome</keyword>
<evidence type="ECO:0000256" key="3">
    <source>
        <dbReference type="ARBA" id="ARBA00022692"/>
    </source>
</evidence>
<sequence>MPSDSFSIRSAGLSRQTVLLFAVACGVSVASIYYAHPLLDAFSLQFGIPASLLGMVITITQICYALGLFFLVPLGDRINRRGLIIVQMSLSVVSLLIVGLAQSEWMLFAGLGAVGMLAVVAQTLVAAAAHLSDSAERGRNVGLVTSGIVIGILLARTFAGIMTDLAGWRSVYLVSAVLLAVITGLLYRIFPTIQTPSSTVSYGHLLLSTLQLYRTSTLLRVRGLLALLVFGAFSTLWTALVLPLSQPPHNLSHTGIGALGIAGIAGALAAARAGKQADRGYGQRTTAIALLLLILSWIFISWIDHTLLALLTGIILLDLAVQAVHVTNQTMILTAHPDAGSRLTGAYMIFYSIGSATGSLASTQMYDHYGWTGVCVLGAVFSISAFIVWLVTRRYS</sequence>
<evidence type="ECO:0000256" key="2">
    <source>
        <dbReference type="ARBA" id="ARBA00022448"/>
    </source>
</evidence>
<dbReference type="SUPFAM" id="SSF103473">
    <property type="entry name" value="MFS general substrate transporter"/>
    <property type="match status" value="1"/>
</dbReference>
<feature type="transmembrane region" description="Helical" evidence="6">
    <location>
        <begin position="48"/>
        <end position="71"/>
    </location>
</feature>
<feature type="transmembrane region" description="Helical" evidence="6">
    <location>
        <begin position="224"/>
        <end position="245"/>
    </location>
</feature>
<feature type="transmembrane region" description="Helical" evidence="6">
    <location>
        <begin position="83"/>
        <end position="101"/>
    </location>
</feature>
<feature type="transmembrane region" description="Helical" evidence="6">
    <location>
        <begin position="281"/>
        <end position="300"/>
    </location>
</feature>
<dbReference type="PROSITE" id="PS50850">
    <property type="entry name" value="MFS"/>
    <property type="match status" value="1"/>
</dbReference>
<comment type="subcellular location">
    <subcellularLocation>
        <location evidence="1">Cell membrane</location>
        <topology evidence="1">Multi-pass membrane protein</topology>
    </subcellularLocation>
</comment>
<feature type="transmembrane region" description="Helical" evidence="6">
    <location>
        <begin position="306"/>
        <end position="324"/>
    </location>
</feature>
<evidence type="ECO:0000256" key="5">
    <source>
        <dbReference type="ARBA" id="ARBA00023136"/>
    </source>
</evidence>
<keyword evidence="4 6" id="KW-1133">Transmembrane helix</keyword>
<dbReference type="Pfam" id="PF07690">
    <property type="entry name" value="MFS_1"/>
    <property type="match status" value="1"/>
</dbReference>
<evidence type="ECO:0000259" key="7">
    <source>
        <dbReference type="PROSITE" id="PS50850"/>
    </source>
</evidence>
<evidence type="ECO:0000313" key="8">
    <source>
        <dbReference type="EMBL" id="ANF98815.1"/>
    </source>
</evidence>
<dbReference type="InterPro" id="IPR036259">
    <property type="entry name" value="MFS_trans_sf"/>
</dbReference>
<dbReference type="PANTHER" id="PTHR42910:SF1">
    <property type="entry name" value="MAJOR FACILITATOR SUPERFAMILY (MFS) PROFILE DOMAIN-CONTAINING PROTEIN"/>
    <property type="match status" value="1"/>
</dbReference>
<protein>
    <submittedName>
        <fullName evidence="8">Transporter</fullName>
    </submittedName>
</protein>
<dbReference type="PANTHER" id="PTHR42910">
    <property type="entry name" value="TRANSPORTER SCO4007-RELATED"/>
    <property type="match status" value="1"/>
</dbReference>
<organism evidence="8 9">
    <name type="scientific">Paenibacillus bovis</name>
    <dbReference type="NCBI Taxonomy" id="1616788"/>
    <lineage>
        <taxon>Bacteria</taxon>
        <taxon>Bacillati</taxon>
        <taxon>Bacillota</taxon>
        <taxon>Bacilli</taxon>
        <taxon>Bacillales</taxon>
        <taxon>Paenibacillaceae</taxon>
        <taxon>Paenibacillus</taxon>
    </lineage>
</organism>
<dbReference type="GO" id="GO:0022857">
    <property type="term" value="F:transmembrane transporter activity"/>
    <property type="evidence" value="ECO:0007669"/>
    <property type="project" value="InterPro"/>
</dbReference>
<feature type="transmembrane region" description="Helical" evidence="6">
    <location>
        <begin position="369"/>
        <end position="391"/>
    </location>
</feature>
<dbReference type="InterPro" id="IPR011701">
    <property type="entry name" value="MFS"/>
</dbReference>
<feature type="transmembrane region" description="Helical" evidence="6">
    <location>
        <begin position="107"/>
        <end position="129"/>
    </location>
</feature>
<dbReference type="Gene3D" id="1.20.1250.20">
    <property type="entry name" value="MFS general substrate transporter like domains"/>
    <property type="match status" value="1"/>
</dbReference>
<dbReference type="InterPro" id="IPR020846">
    <property type="entry name" value="MFS_dom"/>
</dbReference>
<dbReference type="EMBL" id="CP013023">
    <property type="protein sequence ID" value="ANF98815.1"/>
    <property type="molecule type" value="Genomic_DNA"/>
</dbReference>
<feature type="transmembrane region" description="Helical" evidence="6">
    <location>
        <begin position="251"/>
        <end position="269"/>
    </location>
</feature>
<feature type="transmembrane region" description="Helical" evidence="6">
    <location>
        <begin position="18"/>
        <end position="36"/>
    </location>
</feature>
<evidence type="ECO:0000256" key="1">
    <source>
        <dbReference type="ARBA" id="ARBA00004651"/>
    </source>
</evidence>
<evidence type="ECO:0000313" key="9">
    <source>
        <dbReference type="Proteomes" id="UP000078148"/>
    </source>
</evidence>
<feature type="domain" description="Major facilitator superfamily (MFS) profile" evidence="7">
    <location>
        <begin position="14"/>
        <end position="396"/>
    </location>
</feature>
<dbReference type="CDD" id="cd17324">
    <property type="entry name" value="MFS_NepI_like"/>
    <property type="match status" value="1"/>
</dbReference>
<name>A0A172ZMD7_9BACL</name>
<keyword evidence="5 6" id="KW-0472">Membrane</keyword>
<feature type="transmembrane region" description="Helical" evidence="6">
    <location>
        <begin position="171"/>
        <end position="190"/>
    </location>
</feature>
<dbReference type="Proteomes" id="UP000078148">
    <property type="component" value="Chromosome"/>
</dbReference>
<gene>
    <name evidence="8" type="ORF">AR543_13855</name>
</gene>
<dbReference type="AlphaFoldDB" id="A0A172ZMD7"/>
<evidence type="ECO:0000256" key="4">
    <source>
        <dbReference type="ARBA" id="ARBA00022989"/>
    </source>
</evidence>
<keyword evidence="3 6" id="KW-0812">Transmembrane</keyword>
<dbReference type="STRING" id="1616788.AR543_13855"/>